<dbReference type="Proteomes" id="UP000076154">
    <property type="component" value="Unassembled WGS sequence"/>
</dbReference>
<feature type="region of interest" description="Disordered" evidence="1">
    <location>
        <begin position="28"/>
        <end position="50"/>
    </location>
</feature>
<accession>A0A369K1R5</accession>
<keyword evidence="3" id="KW-1185">Reference proteome</keyword>
<reference evidence="2" key="1">
    <citation type="submission" date="2018-04" db="EMBL/GenBank/DDBJ databases">
        <title>Whole genome sequencing of Hypsizygus marmoreus.</title>
        <authorList>
            <person name="Choi I.-G."/>
            <person name="Min B."/>
            <person name="Kim J.-G."/>
            <person name="Kim S."/>
            <person name="Oh Y.-L."/>
            <person name="Kong W.-S."/>
            <person name="Park H."/>
            <person name="Jeong J."/>
            <person name="Song E.-S."/>
        </authorList>
    </citation>
    <scope>NUCLEOTIDE SEQUENCE [LARGE SCALE GENOMIC DNA]</scope>
    <source>
        <strain evidence="2">51987-8</strain>
    </source>
</reference>
<proteinExistence type="predicted"/>
<dbReference type="InParanoid" id="A0A369K1R5"/>
<comment type="caution">
    <text evidence="2">The sequence shown here is derived from an EMBL/GenBank/DDBJ whole genome shotgun (WGS) entry which is preliminary data.</text>
</comment>
<evidence type="ECO:0000256" key="1">
    <source>
        <dbReference type="SAM" id="MobiDB-lite"/>
    </source>
</evidence>
<protein>
    <submittedName>
        <fullName evidence="2">Uncharacterized protein</fullName>
    </submittedName>
</protein>
<dbReference type="EMBL" id="LUEZ02000016">
    <property type="protein sequence ID" value="RDB27450.1"/>
    <property type="molecule type" value="Genomic_DNA"/>
</dbReference>
<evidence type="ECO:0000313" key="3">
    <source>
        <dbReference type="Proteomes" id="UP000076154"/>
    </source>
</evidence>
<name>A0A369K1R5_HYPMA</name>
<dbReference type="AlphaFoldDB" id="A0A369K1R5"/>
<gene>
    <name evidence="2" type="ORF">Hypma_004089</name>
</gene>
<organism evidence="2 3">
    <name type="scientific">Hypsizygus marmoreus</name>
    <name type="common">White beech mushroom</name>
    <name type="synonym">Agaricus marmoreus</name>
    <dbReference type="NCBI Taxonomy" id="39966"/>
    <lineage>
        <taxon>Eukaryota</taxon>
        <taxon>Fungi</taxon>
        <taxon>Dikarya</taxon>
        <taxon>Basidiomycota</taxon>
        <taxon>Agaricomycotina</taxon>
        <taxon>Agaricomycetes</taxon>
        <taxon>Agaricomycetidae</taxon>
        <taxon>Agaricales</taxon>
        <taxon>Tricholomatineae</taxon>
        <taxon>Lyophyllaceae</taxon>
        <taxon>Hypsizygus</taxon>
    </lineage>
</organism>
<evidence type="ECO:0000313" key="2">
    <source>
        <dbReference type="EMBL" id="RDB27450.1"/>
    </source>
</evidence>
<sequence length="78" mass="8914">MINMRFLRAIYSAATRWRSEEDKAILEGNMKENHKRGKNAHGSDEALNEPVQAHVRIIQGTPTGNFSGYRRNVKNTVM</sequence>